<dbReference type="EMBL" id="FWXY01000030">
    <property type="protein sequence ID" value="SMD08264.1"/>
    <property type="molecule type" value="Genomic_DNA"/>
</dbReference>
<gene>
    <name evidence="4" type="ORF">SAMN02746065_13019</name>
</gene>
<dbReference type="GO" id="GO:0004386">
    <property type="term" value="F:helicase activity"/>
    <property type="evidence" value="ECO:0007669"/>
    <property type="project" value="UniProtKB-KW"/>
</dbReference>
<feature type="domain" description="Helicase ATP-binding" evidence="2">
    <location>
        <begin position="957"/>
        <end position="1113"/>
    </location>
</feature>
<dbReference type="PROSITE" id="PS51192">
    <property type="entry name" value="HELICASE_ATP_BIND_1"/>
    <property type="match status" value="1"/>
</dbReference>
<dbReference type="GO" id="GO:0005524">
    <property type="term" value="F:ATP binding"/>
    <property type="evidence" value="ECO:0007669"/>
    <property type="project" value="InterPro"/>
</dbReference>
<dbReference type="PANTHER" id="PTHR10799">
    <property type="entry name" value="SNF2/RAD54 HELICASE FAMILY"/>
    <property type="match status" value="1"/>
</dbReference>
<dbReference type="Gene3D" id="3.40.50.10810">
    <property type="entry name" value="Tandem AAA-ATPase domain"/>
    <property type="match status" value="1"/>
</dbReference>
<dbReference type="CDD" id="cd18012">
    <property type="entry name" value="DEXQc_arch_SWI2_SNF2"/>
    <property type="match status" value="1"/>
</dbReference>
<evidence type="ECO:0000313" key="4">
    <source>
        <dbReference type="EMBL" id="SMD08264.1"/>
    </source>
</evidence>
<dbReference type="GO" id="GO:0016787">
    <property type="term" value="F:hydrolase activity"/>
    <property type="evidence" value="ECO:0007669"/>
    <property type="project" value="UniProtKB-KW"/>
</dbReference>
<dbReference type="Pfam" id="PF00176">
    <property type="entry name" value="SNF2-rel_dom"/>
    <property type="match status" value="1"/>
</dbReference>
<name>A0A1W2EET9_9BACT</name>
<dbReference type="Pfam" id="PF00271">
    <property type="entry name" value="Helicase_C"/>
    <property type="match status" value="1"/>
</dbReference>
<evidence type="ECO:0000256" key="1">
    <source>
        <dbReference type="ARBA" id="ARBA00022801"/>
    </source>
</evidence>
<evidence type="ECO:0000313" key="5">
    <source>
        <dbReference type="Proteomes" id="UP000192418"/>
    </source>
</evidence>
<reference evidence="4 5" key="1">
    <citation type="submission" date="2017-04" db="EMBL/GenBank/DDBJ databases">
        <authorList>
            <person name="Afonso C.L."/>
            <person name="Miller P.J."/>
            <person name="Scott M.A."/>
            <person name="Spackman E."/>
            <person name="Goraichik I."/>
            <person name="Dimitrov K.M."/>
            <person name="Suarez D.L."/>
            <person name="Swayne D.E."/>
        </authorList>
    </citation>
    <scope>NUCLEOTIDE SEQUENCE [LARGE SCALE GENOMIC DNA]</scope>
    <source>
        <strain evidence="4 5">DSM 3385</strain>
    </source>
</reference>
<proteinExistence type="predicted"/>
<dbReference type="InterPro" id="IPR001650">
    <property type="entry name" value="Helicase_C-like"/>
</dbReference>
<dbReference type="SUPFAM" id="SSF52540">
    <property type="entry name" value="P-loop containing nucleoside triphosphate hydrolases"/>
    <property type="match status" value="2"/>
</dbReference>
<sequence>MMTKKENKKNYLTAYGKLDPVKKGVVEILSVGVDFLPRKYLFSCLDSLGIYDEDKQGFTYATIRPVLANLESRGFILSVTKGVKVPEPLCFQVVRELVKARDFTKIAHALLQASPFSVWNGKYRFETDKLFLRALQMAMFGTKELVDMDAVYTFGKKAYPMAFQEKPPVLQLFNYPFDPELMQNIPPAVRWKTVEYCFMEAGRHLKPVPDLADHCLKLFSKRGNDLPHARVQNILLEFFLLSGRQDACNTILSASDSPSTPSRDALMGWMALIHDNTESALNHFQRGLDHLKKESPRRKVFFKGYGRLFYLFALLKSAHPLNYEIALDLIGSLLSNKKPLCMSALKALKYILKQRLGIQDRWHKEILYYGIEGKEPIEAVFNILAVTWLDKEIVRPFIPKLEEIREKTNKCGYVWVEAEISGILACLGEDAAANEKRSRQLHKKAGTTSLVNMVDAVPRWEMILESLMHMAAKDAGSDDGATPENEQRLVWVMKHNEQYHISFLTPRLQKISKTGKWTKGRPVALKKLYRNPAGMPGLTEQDRQICLNAIKESHYGNSYYGKIEYAIDETRAFPLLVGHPLVFLEESLTTPVELVPGEPEVRIRVRENKIHISMEPEFDSEVKKDIHVVRETPSRFKVISLSDTHLRIAELMGDKGVEIPKKAGKKLTRAMTALSSLVAVNSDLGDAGDDKIKKITAGDRIYAHVMPWQQGIKVEFLVQPVDDVQSFFKPGRGGSHVFLDIKGEKIQAVRDLKREKKREKAIVEACPSLDFLEPVAGEWLVGEPEDALELLLDLKACPEDLVLAWPQGEKMQVRSRVSFDEITLNIKKDRDWFKATGSVVIDENLSIDLKKMMALLERPLGRFVTLDDGTFLAITHSLKERLEELRAYSTVHGKGLRFTPLAAPAIEELTGQVGSLKTDKAWKSHCNKLKKVVDPQIPGTLQARPRDYQVTGFKWLARLAHWQVGACLADDMGLGKTLQALSLILLHAAKGPTLVVAPLSVAANWQDECHHFAPTLNPLVFGPGDRQAFLDDLGPFDLVISSYGLLQVEAEKLAGVAWQVVVLDEAQAIKNMKSKRSRAAMKLSARFRMITTGTPVENHLDELWTLFNFLNPGLLGTFKRFKEIFALPNERDQDKDASRRLRKLIRPFILRRLKSDVLTELPRKTEITLNVEMSPEEAVLYEAQRLKALENIEQADEGPGRKHLRILAELMKLRQLCCNPSLVLPKAGIESSKLKVFGDVVTELLANQHKALVFSQFVGHLNILRGVLDDKKISYQYLDGSTSARERQARINAFQNGEGDLFLISLKAGGFGLNLTAADYVIHMDPWWNPAVEDQASDRAHRMGQTRPVTVYRLVVKGSIEEQIVKLHKEKRDLAQGLLAGGDMAGKMSASELLSLLKEN</sequence>
<keyword evidence="5" id="KW-1185">Reference proteome</keyword>
<dbReference type="SMART" id="SM00490">
    <property type="entry name" value="HELICc"/>
    <property type="match status" value="1"/>
</dbReference>
<dbReference type="InterPro" id="IPR000330">
    <property type="entry name" value="SNF2_N"/>
</dbReference>
<dbReference type="OrthoDB" id="18878at2"/>
<dbReference type="PROSITE" id="PS51194">
    <property type="entry name" value="HELICASE_CTER"/>
    <property type="match status" value="1"/>
</dbReference>
<dbReference type="RefSeq" id="WP_084071503.1">
    <property type="nucleotide sequence ID" value="NZ_FWXY01000030.1"/>
</dbReference>
<dbReference type="Gene3D" id="3.40.50.300">
    <property type="entry name" value="P-loop containing nucleotide triphosphate hydrolases"/>
    <property type="match status" value="1"/>
</dbReference>
<dbReference type="STRING" id="1121400.SAMN02746065_13019"/>
<keyword evidence="4" id="KW-0067">ATP-binding</keyword>
<keyword evidence="4" id="KW-0347">Helicase</keyword>
<evidence type="ECO:0000259" key="2">
    <source>
        <dbReference type="PROSITE" id="PS51192"/>
    </source>
</evidence>
<accession>A0A1W2EET9</accession>
<dbReference type="InterPro" id="IPR049730">
    <property type="entry name" value="SNF2/RAD54-like_C"/>
</dbReference>
<feature type="domain" description="Helicase C-terminal" evidence="3">
    <location>
        <begin position="1240"/>
        <end position="1394"/>
    </location>
</feature>
<dbReference type="Proteomes" id="UP000192418">
    <property type="component" value="Unassembled WGS sequence"/>
</dbReference>
<dbReference type="CDD" id="cd18793">
    <property type="entry name" value="SF2_C_SNF"/>
    <property type="match status" value="1"/>
</dbReference>
<protein>
    <submittedName>
        <fullName evidence="4">Superfamily II DNA or RNA helicase, SNF2 family</fullName>
    </submittedName>
</protein>
<dbReference type="InterPro" id="IPR038718">
    <property type="entry name" value="SNF2-like_sf"/>
</dbReference>
<keyword evidence="1" id="KW-0378">Hydrolase</keyword>
<dbReference type="SMART" id="SM00487">
    <property type="entry name" value="DEXDc"/>
    <property type="match status" value="1"/>
</dbReference>
<dbReference type="InterPro" id="IPR014001">
    <property type="entry name" value="Helicase_ATP-bd"/>
</dbReference>
<evidence type="ECO:0000259" key="3">
    <source>
        <dbReference type="PROSITE" id="PS51194"/>
    </source>
</evidence>
<dbReference type="InterPro" id="IPR027417">
    <property type="entry name" value="P-loop_NTPase"/>
</dbReference>
<keyword evidence="4" id="KW-0547">Nucleotide-binding</keyword>
<organism evidence="4 5">
    <name type="scientific">Desulfocicer vacuolatum DSM 3385</name>
    <dbReference type="NCBI Taxonomy" id="1121400"/>
    <lineage>
        <taxon>Bacteria</taxon>
        <taxon>Pseudomonadati</taxon>
        <taxon>Thermodesulfobacteriota</taxon>
        <taxon>Desulfobacteria</taxon>
        <taxon>Desulfobacterales</taxon>
        <taxon>Desulfobacteraceae</taxon>
        <taxon>Desulfocicer</taxon>
    </lineage>
</organism>